<accession>A0ABQ8KJZ1</accession>
<organism evidence="4 5">
    <name type="scientific">Rhodofomes roseus</name>
    <dbReference type="NCBI Taxonomy" id="34475"/>
    <lineage>
        <taxon>Eukaryota</taxon>
        <taxon>Fungi</taxon>
        <taxon>Dikarya</taxon>
        <taxon>Basidiomycota</taxon>
        <taxon>Agaricomycotina</taxon>
        <taxon>Agaricomycetes</taxon>
        <taxon>Polyporales</taxon>
        <taxon>Rhodofomes</taxon>
    </lineage>
</organism>
<reference evidence="4 5" key="1">
    <citation type="journal article" date="2021" name="Environ. Microbiol.">
        <title>Gene family expansions and transcriptome signatures uncover fungal adaptations to wood decay.</title>
        <authorList>
            <person name="Hage H."/>
            <person name="Miyauchi S."/>
            <person name="Viragh M."/>
            <person name="Drula E."/>
            <person name="Min B."/>
            <person name="Chaduli D."/>
            <person name="Navarro D."/>
            <person name="Favel A."/>
            <person name="Norest M."/>
            <person name="Lesage-Meessen L."/>
            <person name="Balint B."/>
            <person name="Merenyi Z."/>
            <person name="de Eugenio L."/>
            <person name="Morin E."/>
            <person name="Martinez A.T."/>
            <person name="Baldrian P."/>
            <person name="Stursova M."/>
            <person name="Martinez M.J."/>
            <person name="Novotny C."/>
            <person name="Magnuson J.K."/>
            <person name="Spatafora J.W."/>
            <person name="Maurice S."/>
            <person name="Pangilinan J."/>
            <person name="Andreopoulos W."/>
            <person name="LaButti K."/>
            <person name="Hundley H."/>
            <person name="Na H."/>
            <person name="Kuo A."/>
            <person name="Barry K."/>
            <person name="Lipzen A."/>
            <person name="Henrissat B."/>
            <person name="Riley R."/>
            <person name="Ahrendt S."/>
            <person name="Nagy L.G."/>
            <person name="Grigoriev I.V."/>
            <person name="Martin F."/>
            <person name="Rosso M.N."/>
        </authorList>
    </citation>
    <scope>NUCLEOTIDE SEQUENCE [LARGE SCALE GENOMIC DNA]</scope>
    <source>
        <strain evidence="4 5">CIRM-BRFM 1785</strain>
    </source>
</reference>
<dbReference type="InterPro" id="IPR008030">
    <property type="entry name" value="NmrA-like"/>
</dbReference>
<evidence type="ECO:0000313" key="5">
    <source>
        <dbReference type="Proteomes" id="UP000814176"/>
    </source>
</evidence>
<dbReference type="GeneID" id="72000085"/>
<keyword evidence="1" id="KW-0521">NADP</keyword>
<evidence type="ECO:0000259" key="3">
    <source>
        <dbReference type="Pfam" id="PF05368"/>
    </source>
</evidence>
<dbReference type="RefSeq" id="XP_047779797.1">
    <property type="nucleotide sequence ID" value="XM_047919353.1"/>
</dbReference>
<evidence type="ECO:0000313" key="4">
    <source>
        <dbReference type="EMBL" id="KAH9837759.1"/>
    </source>
</evidence>
<dbReference type="Gene3D" id="3.40.50.720">
    <property type="entry name" value="NAD(P)-binding Rossmann-like Domain"/>
    <property type="match status" value="1"/>
</dbReference>
<name>A0ABQ8KJZ1_9APHY</name>
<dbReference type="InterPro" id="IPR051609">
    <property type="entry name" value="NmrA/Isoflavone_reductase-like"/>
</dbReference>
<feature type="domain" description="NmrA-like" evidence="3">
    <location>
        <begin position="15"/>
        <end position="209"/>
    </location>
</feature>
<evidence type="ECO:0000256" key="1">
    <source>
        <dbReference type="ARBA" id="ARBA00022857"/>
    </source>
</evidence>
<proteinExistence type="predicted"/>
<dbReference type="SUPFAM" id="SSF51735">
    <property type="entry name" value="NAD(P)-binding Rossmann-fold domains"/>
    <property type="match status" value="1"/>
</dbReference>
<keyword evidence="2" id="KW-0560">Oxidoreductase</keyword>
<sequence>MSYSMSTKLSRSSYTVVLVGATGGLGKEVANVFLSSYKPFFSRIIVTVRDTTTPAAKELAEQGAELVTISTVGAVASLTKAFEGVDAVVNLLGRAPDEFRDAVGEAAVKSGAKVYFPSEFGSDHRINDFPGWDDADWIFKGQHARKYRQLGAGRTKVISVYNGLFLEGLLGPWFGFDTAKFTYTSVGSPDAKTAVTAKADVGRALAELTLLSLNPETAVSVPNDVHIAGSNVSWRHIRDIVQKVRNELSVEPRGEIKVESVELAVYRENLKKEQLVEPRAGPLDHIKVLIGEGKMDFSKNNDELVNPGQSIWKWKTVEKFVREKGGQV</sequence>
<dbReference type="EMBL" id="JADCUA010000008">
    <property type="protein sequence ID" value="KAH9837759.1"/>
    <property type="molecule type" value="Genomic_DNA"/>
</dbReference>
<dbReference type="Pfam" id="PF05368">
    <property type="entry name" value="NmrA"/>
    <property type="match status" value="1"/>
</dbReference>
<gene>
    <name evidence="4" type="ORF">C8Q71DRAFT_559888</name>
</gene>
<protein>
    <recommendedName>
        <fullName evidence="3">NmrA-like domain-containing protein</fullName>
    </recommendedName>
</protein>
<dbReference type="InterPro" id="IPR036291">
    <property type="entry name" value="NAD(P)-bd_dom_sf"/>
</dbReference>
<comment type="caution">
    <text evidence="4">The sequence shown here is derived from an EMBL/GenBank/DDBJ whole genome shotgun (WGS) entry which is preliminary data.</text>
</comment>
<evidence type="ECO:0000256" key="2">
    <source>
        <dbReference type="ARBA" id="ARBA00023002"/>
    </source>
</evidence>
<dbReference type="PANTHER" id="PTHR47706">
    <property type="entry name" value="NMRA-LIKE FAMILY PROTEIN"/>
    <property type="match status" value="1"/>
</dbReference>
<keyword evidence="5" id="KW-1185">Reference proteome</keyword>
<dbReference type="PANTHER" id="PTHR47706:SF9">
    <property type="entry name" value="NMRA-LIKE DOMAIN-CONTAINING PROTEIN-RELATED"/>
    <property type="match status" value="1"/>
</dbReference>
<dbReference type="Proteomes" id="UP000814176">
    <property type="component" value="Unassembled WGS sequence"/>
</dbReference>